<evidence type="ECO:0000313" key="2">
    <source>
        <dbReference type="Proteomes" id="UP000006052"/>
    </source>
</evidence>
<dbReference type="STRING" id="679935.Alfi_1480"/>
<proteinExistence type="predicted"/>
<dbReference type="AlphaFoldDB" id="I3YLF5"/>
<protein>
    <submittedName>
        <fullName evidence="1">Uncharacterized protein</fullName>
    </submittedName>
</protein>
<evidence type="ECO:0000313" key="1">
    <source>
        <dbReference type="EMBL" id="AFL77823.1"/>
    </source>
</evidence>
<dbReference type="HOGENOM" id="CLU_3179345_0_0_10"/>
<sequence length="46" mass="5546">MVYHGFFILLYWIEATLSKTYEKKKKRYAYLVLENVGNFQLDARIA</sequence>
<dbReference type="Proteomes" id="UP000006052">
    <property type="component" value="Chromosome"/>
</dbReference>
<name>I3YLF5_ALIFI</name>
<dbReference type="KEGG" id="afd:Alfi_1480"/>
<reference evidence="2" key="1">
    <citation type="journal article" date="2013" name="Stand. Genomic Sci.">
        <title>Complete genome sequence of the bile-resistant pigment-producing anaerobe Alistipes finegoldii type strain (AHN2437(T)).</title>
        <authorList>
            <person name="Mavromatis K."/>
            <person name="Stackebrandt E."/>
            <person name="Munk C."/>
            <person name="Lapidus A."/>
            <person name="Nolan M."/>
            <person name="Lucas S."/>
            <person name="Hammon N."/>
            <person name="Deshpande S."/>
            <person name="Cheng J.F."/>
            <person name="Tapia R."/>
            <person name="Goodwin L.A."/>
            <person name="Pitluck S."/>
            <person name="Liolios K."/>
            <person name="Pagani I."/>
            <person name="Ivanova N."/>
            <person name="Mikhailova N."/>
            <person name="Huntemann M."/>
            <person name="Pati A."/>
            <person name="Chen A."/>
            <person name="Palaniappan K."/>
            <person name="Land M."/>
            <person name="Hauser L."/>
            <person name="Rohde M."/>
            <person name="Gronow S."/>
            <person name="Goker M."/>
            <person name="Detter J.C."/>
            <person name="Bristow J."/>
            <person name="Eisen J.A."/>
            <person name="Markowitz V."/>
            <person name="Hugenholtz P."/>
            <person name="Kyrpides N.C."/>
            <person name="Klenk H.P."/>
            <person name="Woyke T."/>
        </authorList>
    </citation>
    <scope>NUCLEOTIDE SEQUENCE</scope>
    <source>
        <strain evidence="2">DSM 17242 / JCM 16770 / AHN 2437 / CCUG 46020 / CIP 107999</strain>
    </source>
</reference>
<dbReference type="EMBL" id="CP003274">
    <property type="protein sequence ID" value="AFL77823.1"/>
    <property type="molecule type" value="Genomic_DNA"/>
</dbReference>
<accession>I3YLF5</accession>
<organism evidence="1 2">
    <name type="scientific">Alistipes finegoldii (strain DSM 17242 / JCM 16770 / CCUG 46020 / CIP 107999 / KCTC 15236 / AHN 2437)</name>
    <dbReference type="NCBI Taxonomy" id="679935"/>
    <lineage>
        <taxon>Bacteria</taxon>
        <taxon>Pseudomonadati</taxon>
        <taxon>Bacteroidota</taxon>
        <taxon>Bacteroidia</taxon>
        <taxon>Bacteroidales</taxon>
        <taxon>Rikenellaceae</taxon>
        <taxon>Alistipes</taxon>
    </lineage>
</organism>
<gene>
    <name evidence="1" type="ordered locus">Alfi_1480</name>
</gene>